<name>A0A7S4HS37_9STRA</name>
<evidence type="ECO:0000256" key="1">
    <source>
        <dbReference type="SAM" id="MobiDB-lite"/>
    </source>
</evidence>
<keyword evidence="2" id="KW-1133">Transmembrane helix</keyword>
<dbReference type="EMBL" id="HBKQ01004622">
    <property type="protein sequence ID" value="CAE2207350.1"/>
    <property type="molecule type" value="Transcribed_RNA"/>
</dbReference>
<feature type="transmembrane region" description="Helical" evidence="2">
    <location>
        <begin position="512"/>
        <end position="535"/>
    </location>
</feature>
<reference evidence="3" key="1">
    <citation type="submission" date="2021-01" db="EMBL/GenBank/DDBJ databases">
        <authorList>
            <person name="Corre E."/>
            <person name="Pelletier E."/>
            <person name="Niang G."/>
            <person name="Scheremetjew M."/>
            <person name="Finn R."/>
            <person name="Kale V."/>
            <person name="Holt S."/>
            <person name="Cochrane G."/>
            <person name="Meng A."/>
            <person name="Brown T."/>
            <person name="Cohen L."/>
        </authorList>
    </citation>
    <scope>NUCLEOTIDE SEQUENCE</scope>
    <source>
        <strain evidence="3">Isolate 1302-5</strain>
    </source>
</reference>
<feature type="compositionally biased region" description="Basic and acidic residues" evidence="1">
    <location>
        <begin position="67"/>
        <end position="78"/>
    </location>
</feature>
<gene>
    <name evidence="3" type="ORF">OAUR00152_LOCUS3183</name>
</gene>
<keyword evidence="2" id="KW-0472">Membrane</keyword>
<feature type="compositionally biased region" description="Low complexity" evidence="1">
    <location>
        <begin position="1"/>
        <end position="28"/>
    </location>
</feature>
<protein>
    <submittedName>
        <fullName evidence="3">Uncharacterized protein</fullName>
    </submittedName>
</protein>
<keyword evidence="2" id="KW-0812">Transmembrane</keyword>
<organism evidence="3">
    <name type="scientific">Odontella aurita</name>
    <dbReference type="NCBI Taxonomy" id="265563"/>
    <lineage>
        <taxon>Eukaryota</taxon>
        <taxon>Sar</taxon>
        <taxon>Stramenopiles</taxon>
        <taxon>Ochrophyta</taxon>
        <taxon>Bacillariophyta</taxon>
        <taxon>Mediophyceae</taxon>
        <taxon>Biddulphiophycidae</taxon>
        <taxon>Eupodiscales</taxon>
        <taxon>Odontellaceae</taxon>
        <taxon>Odontella</taxon>
    </lineage>
</organism>
<dbReference type="AlphaFoldDB" id="A0A7S4HS37"/>
<proteinExistence type="predicted"/>
<feature type="compositionally biased region" description="Acidic residues" evidence="1">
    <location>
        <begin position="54"/>
        <end position="66"/>
    </location>
</feature>
<evidence type="ECO:0000313" key="3">
    <source>
        <dbReference type="EMBL" id="CAE2207350.1"/>
    </source>
</evidence>
<accession>A0A7S4HS37</accession>
<feature type="region of interest" description="Disordered" evidence="1">
    <location>
        <begin position="1"/>
        <end position="80"/>
    </location>
</feature>
<feature type="transmembrane region" description="Helical" evidence="2">
    <location>
        <begin position="243"/>
        <end position="263"/>
    </location>
</feature>
<sequence length="578" mass="63245">MEPSSPRRSPSPVCSSIDSASGRDSSNTTDDDPNRPPPSTPMCDPVSAPQPPLLDDEGWYDDDEERDADRDGIDDRHNPPCAGCANRDTPAFVFCCECGASLCYRCDARLHVADALSLDPRGRPMRSHRVERIVDGGGVPLLTSLMELGVMVAVVSGARPLLSAAGGMLNVDYFFESVCPAVTRLRRAVFRLDHALYPLLRGILGAWCDTEDAFIKIFVDVWVRGILTNTDSFALLLMKTPSALAAFLVVLTLAPFLAIPYALAATVVRGLENNVVPCWSLFRDLAESVQVIRSIAWAPAKVAAFFARCTILGLVMDADYYSEHRHRKYCLPPKTGQRRARPGDPSFRRAGFVSLLAAGVSRLSRIFVHYHAVARRAIVDGILTAVFLSVAVRIFLLNTPRCGHGILSALDSFVDESLTTTGAASLLSSEGWKKGGPQVLLNSNPSMQCVSIPALIRKWAERLGVASIELAEMGQDAGLLTSLQESTGDDYIDETLRSIARRRMMHLGECAWWVKTSAILLVVLITFAGVLRRIFYWADIRHRYSMLHQALSNDTSSGCNETSSSDGMTKEVVFAEFS</sequence>
<evidence type="ECO:0000256" key="2">
    <source>
        <dbReference type="SAM" id="Phobius"/>
    </source>
</evidence>